<feature type="region of interest" description="Disordered" evidence="1">
    <location>
        <begin position="119"/>
        <end position="159"/>
    </location>
</feature>
<protein>
    <submittedName>
        <fullName evidence="3">SH2_2 domain-containing protein</fullName>
    </submittedName>
</protein>
<organism evidence="2 3">
    <name type="scientific">Steinernema glaseri</name>
    <dbReference type="NCBI Taxonomy" id="37863"/>
    <lineage>
        <taxon>Eukaryota</taxon>
        <taxon>Metazoa</taxon>
        <taxon>Ecdysozoa</taxon>
        <taxon>Nematoda</taxon>
        <taxon>Chromadorea</taxon>
        <taxon>Rhabditida</taxon>
        <taxon>Tylenchina</taxon>
        <taxon>Panagrolaimomorpha</taxon>
        <taxon>Strongyloidoidea</taxon>
        <taxon>Steinernematidae</taxon>
        <taxon>Steinernema</taxon>
    </lineage>
</organism>
<accession>A0A1I8AQR4</accession>
<proteinExistence type="predicted"/>
<feature type="compositionally biased region" description="Basic and acidic residues" evidence="1">
    <location>
        <begin position="128"/>
        <end position="153"/>
    </location>
</feature>
<sequence>MDCVPFLFLEAVCAMLRKRDLIDLREIGTPWSWTATTQYNRTREFVVRISAEGTRVNIGSAVDLASLSKYDRIVDIQVKPVRYTIPADMMPLDEFRADVLPLLKPLAAHYPFDMNTFDMDAGTDPEQLTDKLQEPRPKEDESDSRLGHADHNGRTLPQGRSQWGYRSLWKAFGWQNEGAPQSTAFQRYPPTQRPSSAFFNRSQLVKLGHTMDWARPRNSLRFVL</sequence>
<dbReference type="WBParaSite" id="L893_g8252.t1">
    <property type="protein sequence ID" value="L893_g8252.t1"/>
    <property type="gene ID" value="L893_g8252"/>
</dbReference>
<dbReference type="Proteomes" id="UP000095287">
    <property type="component" value="Unplaced"/>
</dbReference>
<reference evidence="3" key="1">
    <citation type="submission" date="2016-11" db="UniProtKB">
        <authorList>
            <consortium name="WormBaseParasite"/>
        </authorList>
    </citation>
    <scope>IDENTIFICATION</scope>
</reference>
<evidence type="ECO:0000313" key="2">
    <source>
        <dbReference type="Proteomes" id="UP000095287"/>
    </source>
</evidence>
<keyword evidence="2" id="KW-1185">Reference proteome</keyword>
<evidence type="ECO:0000313" key="3">
    <source>
        <dbReference type="WBParaSite" id="L893_g8252.t1"/>
    </source>
</evidence>
<name>A0A1I8AQR4_9BILA</name>
<evidence type="ECO:0000256" key="1">
    <source>
        <dbReference type="SAM" id="MobiDB-lite"/>
    </source>
</evidence>
<dbReference type="AlphaFoldDB" id="A0A1I8AQR4"/>